<protein>
    <submittedName>
        <fullName evidence="1">Uncharacterized protein</fullName>
    </submittedName>
</protein>
<organism evidence="1">
    <name type="scientific">Candidatus Kentrum sp. DK</name>
    <dbReference type="NCBI Taxonomy" id="2126562"/>
    <lineage>
        <taxon>Bacteria</taxon>
        <taxon>Pseudomonadati</taxon>
        <taxon>Pseudomonadota</taxon>
        <taxon>Gammaproteobacteria</taxon>
        <taxon>Candidatus Kentrum</taxon>
    </lineage>
</organism>
<accession>A0A450SS05</accession>
<gene>
    <name evidence="1" type="ORF">BECKDK2373C_GA0170839_105423</name>
</gene>
<proteinExistence type="predicted"/>
<sequence>MRFVLHRHPTPIPSTELVEINYPCNLILFLATCLLVSRPKRPVTLVQLILNPQAAISRVEYGARSMFPSD</sequence>
<dbReference type="EMBL" id="CAADEY010000054">
    <property type="protein sequence ID" value="VFJ56638.1"/>
    <property type="molecule type" value="Genomic_DNA"/>
</dbReference>
<name>A0A450SS05_9GAMM</name>
<reference evidence="1" key="1">
    <citation type="submission" date="2019-02" db="EMBL/GenBank/DDBJ databases">
        <authorList>
            <person name="Gruber-Vodicka R. H."/>
            <person name="Seah K. B. B."/>
        </authorList>
    </citation>
    <scope>NUCLEOTIDE SEQUENCE</scope>
    <source>
        <strain evidence="1">BECK_DK161</strain>
    </source>
</reference>
<dbReference type="AlphaFoldDB" id="A0A450SS05"/>
<evidence type="ECO:0000313" key="1">
    <source>
        <dbReference type="EMBL" id="VFJ56638.1"/>
    </source>
</evidence>